<feature type="region of interest" description="Disordered" evidence="1">
    <location>
        <begin position="24"/>
        <end position="50"/>
    </location>
</feature>
<dbReference type="AlphaFoldDB" id="A0ABD0RX88"/>
<dbReference type="PANTHER" id="PTHR36961:SF1">
    <property type="entry name" value="LEUKEMIA-ASSOCIATED PROTEIN 7"/>
    <property type="match status" value="1"/>
</dbReference>
<dbReference type="InterPro" id="IPR031510">
    <property type="entry name" value="DLEU7"/>
</dbReference>
<evidence type="ECO:0000256" key="1">
    <source>
        <dbReference type="SAM" id="MobiDB-lite"/>
    </source>
</evidence>
<accession>A0ABD0RX88</accession>
<reference evidence="2 3" key="1">
    <citation type="submission" date="2024-05" db="EMBL/GenBank/DDBJ databases">
        <title>Genome sequencing and assembly of Indian major carp, Cirrhinus mrigala (Hamilton, 1822).</title>
        <authorList>
            <person name="Mohindra V."/>
            <person name="Chowdhury L.M."/>
            <person name="Lal K."/>
            <person name="Jena J.K."/>
        </authorList>
    </citation>
    <scope>NUCLEOTIDE SEQUENCE [LARGE SCALE GENOMIC DNA]</scope>
    <source>
        <strain evidence="2">CM1030</strain>
        <tissue evidence="2">Blood</tissue>
    </source>
</reference>
<gene>
    <name evidence="2" type="ORF">M9458_001197</name>
</gene>
<evidence type="ECO:0000313" key="2">
    <source>
        <dbReference type="EMBL" id="KAL0203179.1"/>
    </source>
</evidence>
<sequence>MGLCSLTHQIDALNILNELQAHATTSNRDGEGQCSGALPTGKEAVRPGDLMKEPRRLRTIAERARENCLTRLLEILTQLISIEEDFIKNPSYGKSLLKRK</sequence>
<evidence type="ECO:0000313" key="3">
    <source>
        <dbReference type="Proteomes" id="UP001529510"/>
    </source>
</evidence>
<organism evidence="2 3">
    <name type="scientific">Cirrhinus mrigala</name>
    <name type="common">Mrigala</name>
    <dbReference type="NCBI Taxonomy" id="683832"/>
    <lineage>
        <taxon>Eukaryota</taxon>
        <taxon>Metazoa</taxon>
        <taxon>Chordata</taxon>
        <taxon>Craniata</taxon>
        <taxon>Vertebrata</taxon>
        <taxon>Euteleostomi</taxon>
        <taxon>Actinopterygii</taxon>
        <taxon>Neopterygii</taxon>
        <taxon>Teleostei</taxon>
        <taxon>Ostariophysi</taxon>
        <taxon>Cypriniformes</taxon>
        <taxon>Cyprinidae</taxon>
        <taxon>Labeoninae</taxon>
        <taxon>Labeonini</taxon>
        <taxon>Cirrhinus</taxon>
    </lineage>
</organism>
<name>A0ABD0RX88_CIRMR</name>
<dbReference type="EMBL" id="JAMKFB020000001">
    <property type="protein sequence ID" value="KAL0203179.1"/>
    <property type="molecule type" value="Genomic_DNA"/>
</dbReference>
<protein>
    <submittedName>
        <fullName evidence="2">Uncharacterized protein</fullName>
    </submittedName>
</protein>
<dbReference type="PANTHER" id="PTHR36961">
    <property type="entry name" value="LEUKEMIA-ASSOCIATED PROTEIN 7"/>
    <property type="match status" value="1"/>
</dbReference>
<keyword evidence="3" id="KW-1185">Reference proteome</keyword>
<dbReference type="Proteomes" id="UP001529510">
    <property type="component" value="Unassembled WGS sequence"/>
</dbReference>
<proteinExistence type="predicted"/>
<feature type="non-terminal residue" evidence="2">
    <location>
        <position position="100"/>
    </location>
</feature>
<comment type="caution">
    <text evidence="2">The sequence shown here is derived from an EMBL/GenBank/DDBJ whole genome shotgun (WGS) entry which is preliminary data.</text>
</comment>